<keyword evidence="3" id="KW-1185">Reference proteome</keyword>
<feature type="domain" description="Kinesin-like protein KIF6/9 C-terminal" evidence="1">
    <location>
        <begin position="3"/>
        <end position="116"/>
    </location>
</feature>
<sequence>YHADSVTTEDNKQLLKQRFAEAKCLGEKLNEVRNKISEYILSTFSLQFTLLKLYSNMCWKTCNILSSSHISYRTMFSHLKGLKVEIEHLQLLMGKAKMKLQKDFEVWWSEEARNLQRSPRSLLFSRLNSPNFLSLSSYGRFWSMNILSYFRIPQSSSASIPLTGDSQADADILAFIKARQNILQKKGKSCQEMGSQTKISSMLKPK</sequence>
<reference evidence="2" key="1">
    <citation type="submission" date="2020-03" db="EMBL/GenBank/DDBJ databases">
        <title>Melopsittacus undulatus (budgerigar) genome, bMelUnd1, maternal haplotype with Z.</title>
        <authorList>
            <person name="Gedman G."/>
            <person name="Mountcastle J."/>
            <person name="Haase B."/>
            <person name="Formenti G."/>
            <person name="Wright T."/>
            <person name="Apodaca J."/>
            <person name="Pelan S."/>
            <person name="Chow W."/>
            <person name="Rhie A."/>
            <person name="Howe K."/>
            <person name="Fedrigo O."/>
            <person name="Jarvis E.D."/>
        </authorList>
    </citation>
    <scope>NUCLEOTIDE SEQUENCE [LARGE SCALE GENOMIC DNA]</scope>
</reference>
<dbReference type="Proteomes" id="UP000694405">
    <property type="component" value="Chromosome 3"/>
</dbReference>
<reference evidence="2" key="2">
    <citation type="submission" date="2025-08" db="UniProtKB">
        <authorList>
            <consortium name="Ensembl"/>
        </authorList>
    </citation>
    <scope>IDENTIFICATION</scope>
</reference>
<evidence type="ECO:0000259" key="1">
    <source>
        <dbReference type="Pfam" id="PF23735"/>
    </source>
</evidence>
<name>A0A8V5FYB4_MELUD</name>
<accession>A0A8V5FYB4</accession>
<evidence type="ECO:0000313" key="3">
    <source>
        <dbReference type="Proteomes" id="UP000694405"/>
    </source>
</evidence>
<protein>
    <recommendedName>
        <fullName evidence="1">Kinesin-like protein KIF6/9 C-terminal domain-containing protein</fullName>
    </recommendedName>
</protein>
<dbReference type="AlphaFoldDB" id="A0A8V5FYB4"/>
<proteinExistence type="predicted"/>
<reference evidence="2" key="3">
    <citation type="submission" date="2025-09" db="UniProtKB">
        <authorList>
            <consortium name="Ensembl"/>
        </authorList>
    </citation>
    <scope>IDENTIFICATION</scope>
</reference>
<dbReference type="InterPro" id="IPR056524">
    <property type="entry name" value="KIF6/9_C"/>
</dbReference>
<evidence type="ECO:0000313" key="2">
    <source>
        <dbReference type="Ensembl" id="ENSMUNP00000027929.1"/>
    </source>
</evidence>
<dbReference type="Ensembl" id="ENSMUNT00000030396.1">
    <property type="protein sequence ID" value="ENSMUNP00000027929.1"/>
    <property type="gene ID" value="ENSMUNG00000019100.1"/>
</dbReference>
<organism evidence="2 3">
    <name type="scientific">Melopsittacus undulatus</name>
    <name type="common">Budgerigar</name>
    <name type="synonym">Psittacus undulatus</name>
    <dbReference type="NCBI Taxonomy" id="13146"/>
    <lineage>
        <taxon>Eukaryota</taxon>
        <taxon>Metazoa</taxon>
        <taxon>Chordata</taxon>
        <taxon>Craniata</taxon>
        <taxon>Vertebrata</taxon>
        <taxon>Euteleostomi</taxon>
        <taxon>Archelosauria</taxon>
        <taxon>Archosauria</taxon>
        <taxon>Dinosauria</taxon>
        <taxon>Saurischia</taxon>
        <taxon>Theropoda</taxon>
        <taxon>Coelurosauria</taxon>
        <taxon>Aves</taxon>
        <taxon>Neognathae</taxon>
        <taxon>Neoaves</taxon>
        <taxon>Telluraves</taxon>
        <taxon>Australaves</taxon>
        <taxon>Psittaciformes</taxon>
        <taxon>Psittaculidae</taxon>
        <taxon>Melopsittacus</taxon>
    </lineage>
</organism>
<dbReference type="Pfam" id="PF23735">
    <property type="entry name" value="KIF9"/>
    <property type="match status" value="1"/>
</dbReference>